<organism evidence="2 3">
    <name type="scientific">Crocosphaera watsonii WH 0402</name>
    <dbReference type="NCBI Taxonomy" id="1284629"/>
    <lineage>
        <taxon>Bacteria</taxon>
        <taxon>Bacillati</taxon>
        <taxon>Cyanobacteriota</taxon>
        <taxon>Cyanophyceae</taxon>
        <taxon>Oscillatoriophycideae</taxon>
        <taxon>Chroococcales</taxon>
        <taxon>Aphanothecaceae</taxon>
        <taxon>Crocosphaera</taxon>
    </lineage>
</organism>
<feature type="coiled-coil region" evidence="1">
    <location>
        <begin position="68"/>
        <end position="95"/>
    </location>
</feature>
<sequence>MLREADSFGLALLWVTFAQDLFAMFYQFPYLVDKGRDNPVLWRSDRRLKSNLQRRLEKEPHLTPESFLKSLLCKVEEKRSQIKEEIEKKLELTLRESSSVLSEKEQEAQQKAFNKRVKKELEGELWHSLEQLKQSLSSQNPKNPKNPNLLKAQYSEFITVEYLRAWLSHLAIQATEKIWKKWKHIEPDSRIFFQELSQIALKIIVNPYIFFADVSPKKFSNEFYYFQLSIWSKGKIWREIIDEKRRKTFDTFARSNYSLVDRASIKAIEKALFYAGRTDYLEERLNLIKAFKEVQKANKKAKKEAQKIESTNINNPSFEELKEVINRYEKLTKSKSSFTAQEIKEMLYETGKAIRLYKNRSSFVQSLDVSIGEYQASTKIDRIEDKNQALIEDQDQLIKLKEYEERIGSEYVEKISPVLSEAIAQSRNRIKDQIIYLFWFGLDMKQKEIVQELSLKNTAYVTQRKTALFDRVYPLLLSQSQELVQKGDGQVIPDKIPQNFANGEAINEYKPLLEYCFKSYYQRWLSNQLETSFKELDSLQQKVYKYIRNSDIFYRKKEVEKLKEKARKDEDLKRKAEELESIREKLQKDYGIKIEDCQQHFSEVFAHFI</sequence>
<reference evidence="2 3" key="1">
    <citation type="submission" date="2013-01" db="EMBL/GenBank/DDBJ databases">
        <authorList>
            <person name="Bench S."/>
        </authorList>
    </citation>
    <scope>NUCLEOTIDE SEQUENCE [LARGE SCALE GENOMIC DNA]</scope>
    <source>
        <strain evidence="2 3">WH 0402</strain>
    </source>
</reference>
<keyword evidence="1" id="KW-0175">Coiled coil</keyword>
<dbReference type="AlphaFoldDB" id="T2JXB8"/>
<name>T2JXB8_CROWT</name>
<dbReference type="Proteomes" id="UP000018130">
    <property type="component" value="Unassembled WGS sequence"/>
</dbReference>
<evidence type="ECO:0000256" key="1">
    <source>
        <dbReference type="SAM" id="Coils"/>
    </source>
</evidence>
<reference evidence="2 3" key="2">
    <citation type="submission" date="2013-09" db="EMBL/GenBank/DDBJ databases">
        <title>Whole genome comparison of six Crocosphaera watsonii strains with differing phenotypes.</title>
        <authorList>
            <person name="Bench S.R."/>
            <person name="Heller P."/>
            <person name="Frank I."/>
            <person name="Arciniega M."/>
            <person name="Shilova I.N."/>
            <person name="Zehr J.P."/>
        </authorList>
    </citation>
    <scope>NUCLEOTIDE SEQUENCE [LARGE SCALE GENOMIC DNA]</scope>
    <source>
        <strain evidence="2 3">WH 0402</strain>
    </source>
</reference>
<feature type="coiled-coil region" evidence="1">
    <location>
        <begin position="559"/>
        <end position="589"/>
    </location>
</feature>
<proteinExistence type="predicted"/>
<accession>T2JXB8</accession>
<evidence type="ECO:0000313" key="3">
    <source>
        <dbReference type="Proteomes" id="UP000018130"/>
    </source>
</evidence>
<gene>
    <name evidence="2" type="ORF">CWATWH0402_3454</name>
</gene>
<evidence type="ECO:0000313" key="2">
    <source>
        <dbReference type="EMBL" id="CCQ69681.1"/>
    </source>
</evidence>
<dbReference type="EMBL" id="CAQN01001018">
    <property type="protein sequence ID" value="CCQ69681.1"/>
    <property type="molecule type" value="Genomic_DNA"/>
</dbReference>
<protein>
    <submittedName>
        <fullName evidence="2">Uncharacterized protein</fullName>
    </submittedName>
</protein>
<comment type="caution">
    <text evidence="2">The sequence shown here is derived from an EMBL/GenBank/DDBJ whole genome shotgun (WGS) entry which is preliminary data.</text>
</comment>